<dbReference type="SUPFAM" id="SSF160631">
    <property type="entry name" value="SMI1/KNR4-like"/>
    <property type="match status" value="1"/>
</dbReference>
<dbReference type="InterPro" id="IPR018958">
    <property type="entry name" value="Knr4/Smi1-like_dom"/>
</dbReference>
<feature type="region of interest" description="Disordered" evidence="1">
    <location>
        <begin position="170"/>
        <end position="193"/>
    </location>
</feature>
<feature type="domain" description="Knr4/Smi1-like" evidence="2">
    <location>
        <begin position="35"/>
        <end position="156"/>
    </location>
</feature>
<sequence length="193" mass="21001">MSVPPDSITVVTETDELLRRVATRALSESPHLPAPVPEARLAEAEGRLGFPLHPLLARLYREVADGGFGPDYRLLPLLGPDESVVGEYLARREEPGEHPMWPEGIVPVLTWGCAMYAAVDCFDENGQVLLFEPNAYAGGPWDGCWFHDSGSLAAWLGTWLAGTGWYEEDARDGDGAAEPQAWDRAASRLSAEA</sequence>
<gene>
    <name evidence="3" type="ORF">RM698_25575</name>
</gene>
<dbReference type="Proteomes" id="UP001183610">
    <property type="component" value="Unassembled WGS sequence"/>
</dbReference>
<evidence type="ECO:0000313" key="3">
    <source>
        <dbReference type="EMBL" id="MDT0412406.1"/>
    </source>
</evidence>
<dbReference type="EMBL" id="JAVRET010000080">
    <property type="protein sequence ID" value="MDT0412406.1"/>
    <property type="molecule type" value="Genomic_DNA"/>
</dbReference>
<proteinExistence type="predicted"/>
<name>A0ABU2R6U1_9ACTN</name>
<accession>A0ABU2R6U1</accession>
<dbReference type="InterPro" id="IPR037883">
    <property type="entry name" value="Knr4/Smi1-like_sf"/>
</dbReference>
<keyword evidence="4" id="KW-1185">Reference proteome</keyword>
<organism evidence="3 4">
    <name type="scientific">Streptomyces evansiae</name>
    <dbReference type="NCBI Taxonomy" id="3075535"/>
    <lineage>
        <taxon>Bacteria</taxon>
        <taxon>Bacillati</taxon>
        <taxon>Actinomycetota</taxon>
        <taxon>Actinomycetes</taxon>
        <taxon>Kitasatosporales</taxon>
        <taxon>Streptomycetaceae</taxon>
        <taxon>Streptomyces</taxon>
    </lineage>
</organism>
<protein>
    <submittedName>
        <fullName evidence="3">SMI1/KNR4 family protein</fullName>
    </submittedName>
</protein>
<evidence type="ECO:0000256" key="1">
    <source>
        <dbReference type="SAM" id="MobiDB-lite"/>
    </source>
</evidence>
<comment type="caution">
    <text evidence="3">The sequence shown here is derived from an EMBL/GenBank/DDBJ whole genome shotgun (WGS) entry which is preliminary data.</text>
</comment>
<evidence type="ECO:0000259" key="2">
    <source>
        <dbReference type="Pfam" id="PF09346"/>
    </source>
</evidence>
<evidence type="ECO:0000313" key="4">
    <source>
        <dbReference type="Proteomes" id="UP001183610"/>
    </source>
</evidence>
<reference evidence="4" key="1">
    <citation type="submission" date="2023-07" db="EMBL/GenBank/DDBJ databases">
        <title>30 novel species of actinomycetes from the DSMZ collection.</title>
        <authorList>
            <person name="Nouioui I."/>
        </authorList>
    </citation>
    <scope>NUCLEOTIDE SEQUENCE [LARGE SCALE GENOMIC DNA]</scope>
    <source>
        <strain evidence="4">DSM 41979</strain>
    </source>
</reference>
<dbReference type="Pfam" id="PF09346">
    <property type="entry name" value="SMI1_KNR4"/>
    <property type="match status" value="1"/>
</dbReference>